<dbReference type="PROSITE" id="PS00108">
    <property type="entry name" value="PROTEIN_KINASE_ST"/>
    <property type="match status" value="1"/>
</dbReference>
<dbReference type="FunFam" id="1.10.510.10:FF:000652">
    <property type="entry name" value="Serine/threonine-protein kinase"/>
    <property type="match status" value="1"/>
</dbReference>
<dbReference type="Gene3D" id="1.10.510.10">
    <property type="entry name" value="Transferase(Phosphotransferase) domain 1"/>
    <property type="match status" value="1"/>
</dbReference>
<dbReference type="eggNOG" id="KOG0575">
    <property type="taxonomic scope" value="Eukaryota"/>
</dbReference>
<evidence type="ECO:0000256" key="2">
    <source>
        <dbReference type="ARBA" id="ARBA00022679"/>
    </source>
</evidence>
<dbReference type="Proteomes" id="UP000006753">
    <property type="component" value="Unassembled WGS sequence"/>
</dbReference>
<feature type="region of interest" description="Disordered" evidence="7">
    <location>
        <begin position="86"/>
        <end position="130"/>
    </location>
</feature>
<dbReference type="InterPro" id="IPR033701">
    <property type="entry name" value="POLO_box_1"/>
</dbReference>
<accession>K1X4F0</accession>
<dbReference type="PROSITE" id="PS50011">
    <property type="entry name" value="PROTEIN_KINASE_DOM"/>
    <property type="match status" value="1"/>
</dbReference>
<dbReference type="CDD" id="cd14099">
    <property type="entry name" value="STKc_PLK"/>
    <property type="match status" value="1"/>
</dbReference>
<dbReference type="OMA" id="SPWIDFY"/>
<evidence type="ECO:0000259" key="8">
    <source>
        <dbReference type="PROSITE" id="PS50011"/>
    </source>
</evidence>
<dbReference type="STRING" id="1072389.K1X4F0"/>
<dbReference type="HOGENOM" id="CLU_000288_46_0_1"/>
<dbReference type="SUPFAM" id="SSF56112">
    <property type="entry name" value="Protein kinase-like (PK-like)"/>
    <property type="match status" value="1"/>
</dbReference>
<dbReference type="AlphaFoldDB" id="K1X4F0"/>
<feature type="domain" description="Protein kinase" evidence="8">
    <location>
        <begin position="131"/>
        <end position="393"/>
    </location>
</feature>
<evidence type="ECO:0000313" key="10">
    <source>
        <dbReference type="Proteomes" id="UP000006753"/>
    </source>
</evidence>
<dbReference type="FunFam" id="3.30.1120.30:FF:000004">
    <property type="entry name" value="Serine/threonine-protein kinase"/>
    <property type="match status" value="1"/>
</dbReference>
<dbReference type="GO" id="GO:0007052">
    <property type="term" value="P:mitotic spindle organization"/>
    <property type="evidence" value="ECO:0007669"/>
    <property type="project" value="TreeGrafter"/>
</dbReference>
<dbReference type="GO" id="GO:0005634">
    <property type="term" value="C:nucleus"/>
    <property type="evidence" value="ECO:0007669"/>
    <property type="project" value="TreeGrafter"/>
</dbReference>
<dbReference type="InterPro" id="IPR017441">
    <property type="entry name" value="Protein_kinase_ATP_BS"/>
</dbReference>
<dbReference type="GO" id="GO:0005737">
    <property type="term" value="C:cytoplasm"/>
    <property type="evidence" value="ECO:0007669"/>
    <property type="project" value="TreeGrafter"/>
</dbReference>
<keyword evidence="5 6" id="KW-0067">ATP-binding</keyword>
<protein>
    <submittedName>
        <fullName evidence="9">Cell cycle serine/threonine-protein kinase CDC5/MSD2</fullName>
    </submittedName>
</protein>
<keyword evidence="3 6" id="KW-0547">Nucleotide-binding</keyword>
<feature type="binding site" evidence="6">
    <location>
        <position position="160"/>
    </location>
    <ligand>
        <name>ATP</name>
        <dbReference type="ChEBI" id="CHEBI:30616"/>
    </ligand>
</feature>
<dbReference type="SUPFAM" id="SSF82615">
    <property type="entry name" value="Polo-box domain"/>
    <property type="match status" value="2"/>
</dbReference>
<proteinExistence type="predicted"/>
<dbReference type="GO" id="GO:0000922">
    <property type="term" value="C:spindle pole"/>
    <property type="evidence" value="ECO:0007669"/>
    <property type="project" value="TreeGrafter"/>
</dbReference>
<dbReference type="InterPro" id="IPR011009">
    <property type="entry name" value="Kinase-like_dom_sf"/>
</dbReference>
<dbReference type="KEGG" id="mbe:MBM_06181"/>
<evidence type="ECO:0000256" key="4">
    <source>
        <dbReference type="ARBA" id="ARBA00022777"/>
    </source>
</evidence>
<evidence type="ECO:0000313" key="9">
    <source>
        <dbReference type="EMBL" id="EKD15553.1"/>
    </source>
</evidence>
<dbReference type="Gene3D" id="3.30.1120.30">
    <property type="entry name" value="POLO box domain"/>
    <property type="match status" value="1"/>
</dbReference>
<evidence type="ECO:0000256" key="1">
    <source>
        <dbReference type="ARBA" id="ARBA00022527"/>
    </source>
</evidence>
<keyword evidence="1" id="KW-0723">Serine/threonine-protein kinase</keyword>
<reference evidence="9 10" key="1">
    <citation type="journal article" date="2012" name="BMC Genomics">
        <title>Sequencing the genome of Marssonina brunnea reveals fungus-poplar co-evolution.</title>
        <authorList>
            <person name="Zhu S."/>
            <person name="Cao Y.-Z."/>
            <person name="Jiang C."/>
            <person name="Tan B.-Y."/>
            <person name="Wang Z."/>
            <person name="Feng S."/>
            <person name="Zhang L."/>
            <person name="Su X.-H."/>
            <person name="Brejova B."/>
            <person name="Vinar T."/>
            <person name="Xu M."/>
            <person name="Wang M.-X."/>
            <person name="Zhang S.-G."/>
            <person name="Huang M.-R."/>
            <person name="Wu R."/>
            <person name="Zhou Y."/>
        </authorList>
    </citation>
    <scope>NUCLEOTIDE SEQUENCE [LARGE SCALE GENOMIC DNA]</scope>
    <source>
        <strain evidence="9 10">MB_m1</strain>
    </source>
</reference>
<dbReference type="InterPro" id="IPR008271">
    <property type="entry name" value="Ser/Thr_kinase_AS"/>
</dbReference>
<dbReference type="InParanoid" id="K1X4F0"/>
<dbReference type="InterPro" id="IPR036947">
    <property type="entry name" value="POLO_box_dom_sf"/>
</dbReference>
<dbReference type="GO" id="GO:0000776">
    <property type="term" value="C:kinetochore"/>
    <property type="evidence" value="ECO:0007669"/>
    <property type="project" value="TreeGrafter"/>
</dbReference>
<keyword evidence="4 9" id="KW-0418">Kinase</keyword>
<dbReference type="PANTHER" id="PTHR24345:SF0">
    <property type="entry name" value="CELL CYCLE SERINE_THREONINE-PROTEIN KINASE CDC5_MSD2"/>
    <property type="match status" value="1"/>
</dbReference>
<evidence type="ECO:0000256" key="6">
    <source>
        <dbReference type="PROSITE-ProRule" id="PRU10141"/>
    </source>
</evidence>
<dbReference type="PANTHER" id="PTHR24345">
    <property type="entry name" value="SERINE/THREONINE-PROTEIN KINASE PLK"/>
    <property type="match status" value="1"/>
</dbReference>
<evidence type="ECO:0000256" key="5">
    <source>
        <dbReference type="ARBA" id="ARBA00022840"/>
    </source>
</evidence>
<dbReference type="GO" id="GO:0004674">
    <property type="term" value="F:protein serine/threonine kinase activity"/>
    <property type="evidence" value="ECO:0007669"/>
    <property type="project" value="UniProtKB-KW"/>
</dbReference>
<dbReference type="FunCoup" id="K1X4F0">
    <property type="interactions" value="284"/>
</dbReference>
<dbReference type="SMART" id="SM00220">
    <property type="entry name" value="S_TKc"/>
    <property type="match status" value="1"/>
</dbReference>
<evidence type="ECO:0000256" key="3">
    <source>
        <dbReference type="ARBA" id="ARBA00022741"/>
    </source>
</evidence>
<organism evidence="9 10">
    <name type="scientific">Marssonina brunnea f. sp. multigermtubi (strain MB_m1)</name>
    <name type="common">Marssonina leaf spot fungus</name>
    <dbReference type="NCBI Taxonomy" id="1072389"/>
    <lineage>
        <taxon>Eukaryota</taxon>
        <taxon>Fungi</taxon>
        <taxon>Dikarya</taxon>
        <taxon>Ascomycota</taxon>
        <taxon>Pezizomycotina</taxon>
        <taxon>Leotiomycetes</taxon>
        <taxon>Helotiales</taxon>
        <taxon>Drepanopezizaceae</taxon>
        <taxon>Drepanopeziza</taxon>
    </lineage>
</organism>
<dbReference type="Pfam" id="PF00069">
    <property type="entry name" value="Pkinase"/>
    <property type="match status" value="1"/>
</dbReference>
<dbReference type="GO" id="GO:0005816">
    <property type="term" value="C:spindle pole body"/>
    <property type="evidence" value="ECO:0007669"/>
    <property type="project" value="TreeGrafter"/>
</dbReference>
<dbReference type="CDD" id="cd13118">
    <property type="entry name" value="POLO_box_1"/>
    <property type="match status" value="1"/>
</dbReference>
<keyword evidence="10" id="KW-1185">Reference proteome</keyword>
<dbReference type="OrthoDB" id="408964at2759"/>
<keyword evidence="2" id="KW-0808">Transferase</keyword>
<dbReference type="InterPro" id="IPR000719">
    <property type="entry name" value="Prot_kinase_dom"/>
</dbReference>
<evidence type="ECO:0000256" key="7">
    <source>
        <dbReference type="SAM" id="MobiDB-lite"/>
    </source>
</evidence>
<sequence>MFHNRLLRHRFNVTKFPVKFLAAFFLKPGSALGLPTSPVYCCHNINLTWRNLPLGQQAERYLAWECIYPDSIDMEALSPRDANAQIRAKQPAPKAKQPPPKLTNKEKDHPPPPPSEVQEPPSTDRPNGAIYKTGKCLGKGGFAICYEGQLAGTRQLYALKIVKSNMSLKKMEQKFQTELQIHSKMKQANIVQFHRAFSYEKCTYIVLELCPNGSLMDMVRKRKYITQPEVRYWTVQMAGAIKYMHAKGIIHRDLKMGNIFLDKDMNVKVGDFGLAALLMSGKDWQACRRTTLCGTPNYIAPEILAKDKGGHDHAVDIWSLGIIIFAMLTGKPPFQSATSDEIYRRAREREYDWPKLDTSENVISDEAKNLVSELLQAAEKRPDPDTIVQHPFFTCGLVPQPEEMTPSLRERHPDPSQFLSASIRGGRSNIYTRNLKKLCIKCEVGPWNSEPKKHTSTYREVADEEKAGLTPAVPLPEDVVYRPFHQFLQEQAKQFLSNDEGSLKAASVFEKILSPARATLNEQPVPSIKHPAQSFAAQQRARPQGLAGNPASRLVKAHQPTKEVRFRPLLTMNPRAKSKTVEAKVELKEPVVNLRTRSKTVEAKAEPKEPEAVADVEDRLAADLVKQLAKAEAERKSAELPDPTISIPINASIFNPREKLEVLPNTNPDSVLEGLRQFQAELERALSSRTIAIQVKKEYQNPTIVVKWVDYTNKYGLGYILSNGSVGCIFRAMSAGSQYPNRGNIPPTCVVVRDAERHLSNRDNEAYVDRRQIVPISGPNIEFYENRAAKGIFCGKVNPQNFKIPMNPDGKPGGQLAPGVDEWDHRKREIIVLWKKFANYMTVNYPYQEALARESLDRISEVNAAGNVVTFYQRFGDVGCWYFCDGHLQFNFPDHTKIVISTDGKWCDFYPLPLEAVHELATKGTIAAASLNDRQHLSYPLQTLLSFMSKPSRPTKPTSRKHPEIDPMLQGILQANDFRRKVEFIRDVVSEWTTNGGIGISDLSFTGRLRWKGSRETVNVKVPTKHVWVAVGGRGTDDRKVAVYNPLKPNDAMPDIE</sequence>
<dbReference type="PROSITE" id="PS00107">
    <property type="entry name" value="PROTEIN_KINASE_ATP"/>
    <property type="match status" value="1"/>
</dbReference>
<gene>
    <name evidence="9" type="ORF">MBM_06181</name>
</gene>
<dbReference type="EMBL" id="JH921441">
    <property type="protein sequence ID" value="EKD15553.1"/>
    <property type="molecule type" value="Genomic_DNA"/>
</dbReference>
<dbReference type="GO" id="GO:0005524">
    <property type="term" value="F:ATP binding"/>
    <property type="evidence" value="ECO:0007669"/>
    <property type="project" value="UniProtKB-UniRule"/>
</dbReference>
<name>K1X4F0_MARBU</name>